<evidence type="ECO:0000313" key="1">
    <source>
        <dbReference type="EMBL" id="MFD2565522.1"/>
    </source>
</evidence>
<keyword evidence="2" id="KW-1185">Reference proteome</keyword>
<dbReference type="Proteomes" id="UP001597319">
    <property type="component" value="Unassembled WGS sequence"/>
</dbReference>
<gene>
    <name evidence="1" type="ORF">ACFSR1_22795</name>
</gene>
<dbReference type="RefSeq" id="WP_378295332.1">
    <property type="nucleotide sequence ID" value="NZ_JBHULE010000035.1"/>
</dbReference>
<sequence length="161" mass="17771">MNIKTKLPKNYIPLTELEVCSNKIIGGGSLIGINDFAPLLIGKGEIPKVWLYTKIDQNNWAPLIINNESQHSKIKILTDITSREITIKTHDTIIIHGIMSNDNSCSIDQLDLRPIGLMFYGNVEQLTIGDSNLKGNTFNGISFMIGIDDEQANEKTGASTI</sequence>
<protein>
    <submittedName>
        <fullName evidence="1">Uncharacterized protein</fullName>
    </submittedName>
</protein>
<name>A0ABW5LQ55_9FLAO</name>
<reference evidence="2" key="1">
    <citation type="journal article" date="2019" name="Int. J. Syst. Evol. Microbiol.">
        <title>The Global Catalogue of Microorganisms (GCM) 10K type strain sequencing project: providing services to taxonomists for standard genome sequencing and annotation.</title>
        <authorList>
            <consortium name="The Broad Institute Genomics Platform"/>
            <consortium name="The Broad Institute Genome Sequencing Center for Infectious Disease"/>
            <person name="Wu L."/>
            <person name="Ma J."/>
        </authorList>
    </citation>
    <scope>NUCLEOTIDE SEQUENCE [LARGE SCALE GENOMIC DNA]</scope>
    <source>
        <strain evidence="2">KCTC 52274</strain>
    </source>
</reference>
<dbReference type="EMBL" id="JBHULE010000035">
    <property type="protein sequence ID" value="MFD2565522.1"/>
    <property type="molecule type" value="Genomic_DNA"/>
</dbReference>
<accession>A0ABW5LQ55</accession>
<comment type="caution">
    <text evidence="1">The sequence shown here is derived from an EMBL/GenBank/DDBJ whole genome shotgun (WGS) entry which is preliminary data.</text>
</comment>
<evidence type="ECO:0000313" key="2">
    <source>
        <dbReference type="Proteomes" id="UP001597319"/>
    </source>
</evidence>
<organism evidence="1 2">
    <name type="scientific">Aquimarina rubra</name>
    <dbReference type="NCBI Taxonomy" id="1920033"/>
    <lineage>
        <taxon>Bacteria</taxon>
        <taxon>Pseudomonadati</taxon>
        <taxon>Bacteroidota</taxon>
        <taxon>Flavobacteriia</taxon>
        <taxon>Flavobacteriales</taxon>
        <taxon>Flavobacteriaceae</taxon>
        <taxon>Aquimarina</taxon>
    </lineage>
</organism>
<proteinExistence type="predicted"/>